<evidence type="ECO:0000256" key="4">
    <source>
        <dbReference type="ARBA" id="ARBA00022723"/>
    </source>
</evidence>
<dbReference type="GO" id="GO:0008270">
    <property type="term" value="F:zinc ion binding"/>
    <property type="evidence" value="ECO:0007669"/>
    <property type="project" value="UniProtKB-KW"/>
</dbReference>
<proteinExistence type="predicted"/>
<feature type="domain" description="RING-type" evidence="10">
    <location>
        <begin position="126"/>
        <end position="167"/>
    </location>
</feature>
<evidence type="ECO:0000256" key="3">
    <source>
        <dbReference type="ARBA" id="ARBA00022679"/>
    </source>
</evidence>
<evidence type="ECO:0000313" key="11">
    <source>
        <dbReference type="EnsemblPlants" id="Kaladp0099s0124.1.v1.1.CDS.1"/>
    </source>
</evidence>
<dbReference type="EnsemblPlants" id="Kaladp0099s0124.1.v1.1">
    <property type="protein sequence ID" value="Kaladp0099s0124.1.v1.1.CDS.1"/>
    <property type="gene ID" value="Kaladp0099s0124.v1.1"/>
</dbReference>
<accession>A0A7N0V5E2</accession>
<evidence type="ECO:0000256" key="1">
    <source>
        <dbReference type="ARBA" id="ARBA00000900"/>
    </source>
</evidence>
<dbReference type="PANTHER" id="PTHR15710">
    <property type="entry name" value="E3 UBIQUITIN-PROTEIN LIGASE PRAJA"/>
    <property type="match status" value="1"/>
</dbReference>
<evidence type="ECO:0000256" key="7">
    <source>
        <dbReference type="ARBA" id="ARBA00022833"/>
    </source>
</evidence>
<keyword evidence="7" id="KW-0862">Zinc</keyword>
<dbReference type="PANTHER" id="PTHR15710:SF187">
    <property type="entry name" value="RING-TYPE E3 UBIQUITIN TRANSFERASE"/>
    <property type="match status" value="1"/>
</dbReference>
<dbReference type="GO" id="GO:0016567">
    <property type="term" value="P:protein ubiquitination"/>
    <property type="evidence" value="ECO:0007669"/>
    <property type="project" value="TreeGrafter"/>
</dbReference>
<dbReference type="AlphaFoldDB" id="A0A7N0V5E2"/>
<sequence length="291" mass="32038">MEDDDQHRQPPPRHTYWCYECDLSVSLPASLYPLCPHCRNDFLEHMEQLDSSQQLPSIPNPNSPDHNRLNLADDSYRLFIQQSLNHPDAPPNPTFLSTASAPTSKPFVEALPSVKVPMSDEADLLCAICKDQFLADVEAKQLPCTHLYHSDCILPWLAQHNSCPVCRFKLPVEERSGNGSELLQDAVGVRFWELMESEDMHGFGSTLRHIARRHRNIYSGGAQGSMDSFISPTQMAGAEAALVGPANSVETVSSTWHLERGVDSSRTNGNGNGGDVGLREDEDGDGVASGI</sequence>
<evidence type="ECO:0000256" key="9">
    <source>
        <dbReference type="SAM" id="MobiDB-lite"/>
    </source>
</evidence>
<evidence type="ECO:0000313" key="12">
    <source>
        <dbReference type="Proteomes" id="UP000594263"/>
    </source>
</evidence>
<keyword evidence="6" id="KW-0833">Ubl conjugation pathway</keyword>
<name>A0A7N0V5E2_KALFE</name>
<keyword evidence="3" id="KW-0808">Transferase</keyword>
<dbReference type="SMART" id="SM00184">
    <property type="entry name" value="RING"/>
    <property type="match status" value="1"/>
</dbReference>
<evidence type="ECO:0000256" key="8">
    <source>
        <dbReference type="PROSITE-ProRule" id="PRU00175"/>
    </source>
</evidence>
<dbReference type="Pfam" id="PF13639">
    <property type="entry name" value="zf-RING_2"/>
    <property type="match status" value="1"/>
</dbReference>
<evidence type="ECO:0000256" key="2">
    <source>
        <dbReference type="ARBA" id="ARBA00012483"/>
    </source>
</evidence>
<dbReference type="GO" id="GO:0005737">
    <property type="term" value="C:cytoplasm"/>
    <property type="evidence" value="ECO:0007669"/>
    <property type="project" value="TreeGrafter"/>
</dbReference>
<keyword evidence="12" id="KW-1185">Reference proteome</keyword>
<organism evidence="11 12">
    <name type="scientific">Kalanchoe fedtschenkoi</name>
    <name type="common">Lavender scallops</name>
    <name type="synonym">South American air plant</name>
    <dbReference type="NCBI Taxonomy" id="63787"/>
    <lineage>
        <taxon>Eukaryota</taxon>
        <taxon>Viridiplantae</taxon>
        <taxon>Streptophyta</taxon>
        <taxon>Embryophyta</taxon>
        <taxon>Tracheophyta</taxon>
        <taxon>Spermatophyta</taxon>
        <taxon>Magnoliopsida</taxon>
        <taxon>eudicotyledons</taxon>
        <taxon>Gunneridae</taxon>
        <taxon>Pentapetalae</taxon>
        <taxon>Saxifragales</taxon>
        <taxon>Crassulaceae</taxon>
        <taxon>Kalanchoe</taxon>
    </lineage>
</organism>
<dbReference type="Gramene" id="Kaladp0099s0124.1.v1.1">
    <property type="protein sequence ID" value="Kaladp0099s0124.1.v1.1.CDS.1"/>
    <property type="gene ID" value="Kaladp0099s0124.v1.1"/>
</dbReference>
<dbReference type="InterPro" id="IPR039525">
    <property type="entry name" value="RNF126-like_zinc-ribbon"/>
</dbReference>
<dbReference type="Pfam" id="PF14369">
    <property type="entry name" value="Zn_ribbon_19"/>
    <property type="match status" value="1"/>
</dbReference>
<dbReference type="SUPFAM" id="SSF57850">
    <property type="entry name" value="RING/U-box"/>
    <property type="match status" value="1"/>
</dbReference>
<reference evidence="11" key="1">
    <citation type="submission" date="2021-01" db="UniProtKB">
        <authorList>
            <consortium name="EnsemblPlants"/>
        </authorList>
    </citation>
    <scope>IDENTIFICATION</scope>
</reference>
<evidence type="ECO:0000256" key="6">
    <source>
        <dbReference type="ARBA" id="ARBA00022786"/>
    </source>
</evidence>
<feature type="region of interest" description="Disordered" evidence="9">
    <location>
        <begin position="258"/>
        <end position="291"/>
    </location>
</feature>
<dbReference type="EC" id="2.3.2.27" evidence="2"/>
<evidence type="ECO:0000259" key="10">
    <source>
        <dbReference type="PROSITE" id="PS50089"/>
    </source>
</evidence>
<keyword evidence="5 8" id="KW-0863">Zinc-finger</keyword>
<keyword evidence="4" id="KW-0479">Metal-binding</keyword>
<protein>
    <recommendedName>
        <fullName evidence="2">RING-type E3 ubiquitin transferase</fullName>
        <ecNumber evidence="2">2.3.2.27</ecNumber>
    </recommendedName>
</protein>
<dbReference type="Proteomes" id="UP000594263">
    <property type="component" value="Unplaced"/>
</dbReference>
<dbReference type="PROSITE" id="PS50089">
    <property type="entry name" value="ZF_RING_2"/>
    <property type="match status" value="1"/>
</dbReference>
<dbReference type="Gene3D" id="3.30.40.10">
    <property type="entry name" value="Zinc/RING finger domain, C3HC4 (zinc finger)"/>
    <property type="match status" value="1"/>
</dbReference>
<dbReference type="OMA" id="ERMDHDS"/>
<evidence type="ECO:0000256" key="5">
    <source>
        <dbReference type="ARBA" id="ARBA00022771"/>
    </source>
</evidence>
<comment type="catalytic activity">
    <reaction evidence="1">
        <text>S-ubiquitinyl-[E2 ubiquitin-conjugating enzyme]-L-cysteine + [acceptor protein]-L-lysine = [E2 ubiquitin-conjugating enzyme]-L-cysteine + N(6)-ubiquitinyl-[acceptor protein]-L-lysine.</text>
        <dbReference type="EC" id="2.3.2.27"/>
    </reaction>
</comment>
<dbReference type="InterPro" id="IPR013083">
    <property type="entry name" value="Znf_RING/FYVE/PHD"/>
</dbReference>
<dbReference type="InterPro" id="IPR001841">
    <property type="entry name" value="Znf_RING"/>
</dbReference>
<dbReference type="GO" id="GO:0061630">
    <property type="term" value="F:ubiquitin protein ligase activity"/>
    <property type="evidence" value="ECO:0007669"/>
    <property type="project" value="UniProtKB-EC"/>
</dbReference>
<dbReference type="FunFam" id="3.30.40.10:FF:000127">
    <property type="entry name" value="E3 ubiquitin-protein ligase RNF181"/>
    <property type="match status" value="1"/>
</dbReference>